<comment type="caution">
    <text evidence="2">The sequence shown here is derived from an EMBL/GenBank/DDBJ whole genome shotgun (WGS) entry which is preliminary data.</text>
</comment>
<gene>
    <name evidence="2" type="ORF">DES31_1776</name>
</gene>
<proteinExistence type="predicted"/>
<accession>A0A420XET9</accession>
<keyword evidence="1" id="KW-0472">Membrane</keyword>
<keyword evidence="3" id="KW-1185">Reference proteome</keyword>
<feature type="transmembrane region" description="Helical" evidence="1">
    <location>
        <begin position="49"/>
        <end position="70"/>
    </location>
</feature>
<keyword evidence="1" id="KW-0812">Transmembrane</keyword>
<evidence type="ECO:0000313" key="3">
    <source>
        <dbReference type="Proteomes" id="UP000280099"/>
    </source>
</evidence>
<organism evidence="2 3">
    <name type="scientific">Otariodibacter oris</name>
    <dbReference type="NCBI Taxonomy" id="1032623"/>
    <lineage>
        <taxon>Bacteria</taxon>
        <taxon>Pseudomonadati</taxon>
        <taxon>Pseudomonadota</taxon>
        <taxon>Gammaproteobacteria</taxon>
        <taxon>Pasteurellales</taxon>
        <taxon>Pasteurellaceae</taxon>
        <taxon>Otariodibacter</taxon>
    </lineage>
</organism>
<dbReference type="Proteomes" id="UP000280099">
    <property type="component" value="Unassembled WGS sequence"/>
</dbReference>
<sequence length="72" mass="8252">MITLLLLLATSFIVLSIGLIFIILPLWVIYDDFISTYYEIDLNSARETLIPNIGSAVIWYIGGFFLYKFIIS</sequence>
<protein>
    <submittedName>
        <fullName evidence="2">Uncharacterized protein</fullName>
    </submittedName>
</protein>
<dbReference type="AlphaFoldDB" id="A0A420XET9"/>
<reference evidence="2 3" key="1">
    <citation type="submission" date="2018-10" db="EMBL/GenBank/DDBJ databases">
        <title>Genomic Encyclopedia of Type Strains, Phase IV (KMG-IV): sequencing the most valuable type-strain genomes for metagenomic binning, comparative biology and taxonomic classification.</title>
        <authorList>
            <person name="Goeker M."/>
        </authorList>
    </citation>
    <scope>NUCLEOTIDE SEQUENCE [LARGE SCALE GENOMIC DNA]</scope>
    <source>
        <strain evidence="2 3">DSM 23800</strain>
    </source>
</reference>
<feature type="transmembrane region" description="Helical" evidence="1">
    <location>
        <begin position="5"/>
        <end position="29"/>
    </location>
</feature>
<dbReference type="EMBL" id="RBJC01000010">
    <property type="protein sequence ID" value="RKR70777.1"/>
    <property type="molecule type" value="Genomic_DNA"/>
</dbReference>
<evidence type="ECO:0000256" key="1">
    <source>
        <dbReference type="SAM" id="Phobius"/>
    </source>
</evidence>
<evidence type="ECO:0000313" key="2">
    <source>
        <dbReference type="EMBL" id="RKR70777.1"/>
    </source>
</evidence>
<name>A0A420XET9_9PAST</name>
<keyword evidence="1" id="KW-1133">Transmembrane helix</keyword>